<dbReference type="AlphaFoldDB" id="A0A180GLN6"/>
<evidence type="ECO:0000313" key="3">
    <source>
        <dbReference type="EnsemblFungi" id="PTTG_27329-t43_1-p1"/>
    </source>
</evidence>
<organism evidence="2">
    <name type="scientific">Puccinia triticina (isolate 1-1 / race 1 (BBBD))</name>
    <name type="common">Brown leaf rust fungus</name>
    <dbReference type="NCBI Taxonomy" id="630390"/>
    <lineage>
        <taxon>Eukaryota</taxon>
        <taxon>Fungi</taxon>
        <taxon>Dikarya</taxon>
        <taxon>Basidiomycota</taxon>
        <taxon>Pucciniomycotina</taxon>
        <taxon>Pucciniomycetes</taxon>
        <taxon>Pucciniales</taxon>
        <taxon>Pucciniaceae</taxon>
        <taxon>Puccinia</taxon>
    </lineage>
</organism>
<reference evidence="2" key="2">
    <citation type="submission" date="2016-05" db="EMBL/GenBank/DDBJ databases">
        <title>Comparative analysis highlights variable genome content of wheat rusts and divergence of the mating loci.</title>
        <authorList>
            <person name="Cuomo C.A."/>
            <person name="Bakkeren G."/>
            <person name="Szabo L."/>
            <person name="Khalil H."/>
            <person name="Joly D."/>
            <person name="Goldberg J."/>
            <person name="Young S."/>
            <person name="Zeng Q."/>
            <person name="Fellers J."/>
        </authorList>
    </citation>
    <scope>NUCLEOTIDE SEQUENCE [LARGE SCALE GENOMIC DNA]</scope>
    <source>
        <strain evidence="2">1-1 BBBD Race 1</strain>
    </source>
</reference>
<proteinExistence type="predicted"/>
<name>A0A180GLN6_PUCT1</name>
<feature type="compositionally biased region" description="Polar residues" evidence="1">
    <location>
        <begin position="48"/>
        <end position="65"/>
    </location>
</feature>
<gene>
    <name evidence="2" type="ORF">PTTG_27329</name>
</gene>
<accession>A0A180GLN6</accession>
<sequence length="222" mass="25049">MAQSSTSRTPSRPPSCRSTRITPVRLDPNFVRTGHNSHHSILVPPTPTQNTLPASESQFESPHCSQNRRDHSKSQTKKKHKHKSSDDSDVSNNSDNGKMDYSQDSDAENSKVWKSTKKKSALFDNILDYFEPPFHANEDEQGEKLMYKCRWCSHIYKKGAGTKSNLTKHRNGNNNRIPCSARLQAIAVGAKLPVTAKESKKGSIKPYLKKMHLMHESSTNYL</sequence>
<evidence type="ECO:0000256" key="1">
    <source>
        <dbReference type="SAM" id="MobiDB-lite"/>
    </source>
</evidence>
<dbReference type="Proteomes" id="UP000005240">
    <property type="component" value="Unassembled WGS sequence"/>
</dbReference>
<feature type="region of interest" description="Disordered" evidence="1">
    <location>
        <begin position="1"/>
        <end position="111"/>
    </location>
</feature>
<feature type="compositionally biased region" description="Low complexity" evidence="1">
    <location>
        <begin position="1"/>
        <end position="23"/>
    </location>
</feature>
<evidence type="ECO:0000313" key="4">
    <source>
        <dbReference type="Proteomes" id="UP000005240"/>
    </source>
</evidence>
<keyword evidence="4" id="KW-1185">Reference proteome</keyword>
<dbReference type="EnsemblFungi" id="PTTG_27329-t43_1">
    <property type="protein sequence ID" value="PTTG_27329-t43_1-p1"/>
    <property type="gene ID" value="PTTG_27329"/>
</dbReference>
<reference evidence="3 4" key="3">
    <citation type="journal article" date="2017" name="G3 (Bethesda)">
        <title>Comparative analysis highlights variable genome content of wheat rusts and divergence of the mating loci.</title>
        <authorList>
            <person name="Cuomo C.A."/>
            <person name="Bakkeren G."/>
            <person name="Khalil H.B."/>
            <person name="Panwar V."/>
            <person name="Joly D."/>
            <person name="Linning R."/>
            <person name="Sakthikumar S."/>
            <person name="Song X."/>
            <person name="Adiconis X."/>
            <person name="Fan L."/>
            <person name="Goldberg J.M."/>
            <person name="Levin J.Z."/>
            <person name="Young S."/>
            <person name="Zeng Q."/>
            <person name="Anikster Y."/>
            <person name="Bruce M."/>
            <person name="Wang M."/>
            <person name="Yin C."/>
            <person name="McCallum B."/>
            <person name="Szabo L.J."/>
            <person name="Hulbert S."/>
            <person name="Chen X."/>
            <person name="Fellers J.P."/>
        </authorList>
    </citation>
    <scope>NUCLEOTIDE SEQUENCE</scope>
    <source>
        <strain evidence="3">isolate 1-1 / race 1 (BBBD)</strain>
        <strain evidence="4">Isolate 1-1 / race 1 (BBBD)</strain>
    </source>
</reference>
<evidence type="ECO:0000313" key="2">
    <source>
        <dbReference type="EMBL" id="OAV93388.1"/>
    </source>
</evidence>
<dbReference type="EMBL" id="ADAS02000051">
    <property type="protein sequence ID" value="OAV93388.1"/>
    <property type="molecule type" value="Genomic_DNA"/>
</dbReference>
<protein>
    <submittedName>
        <fullName evidence="2 3">Uncharacterized protein</fullName>
    </submittedName>
</protein>
<reference evidence="3" key="4">
    <citation type="submission" date="2025-05" db="UniProtKB">
        <authorList>
            <consortium name="EnsemblFungi"/>
        </authorList>
    </citation>
    <scope>IDENTIFICATION</scope>
    <source>
        <strain evidence="3">isolate 1-1 / race 1 (BBBD)</strain>
    </source>
</reference>
<feature type="compositionally biased region" description="Basic residues" evidence="1">
    <location>
        <begin position="74"/>
        <end position="83"/>
    </location>
</feature>
<dbReference type="VEuPathDB" id="FungiDB:PTTG_27329"/>
<dbReference type="OrthoDB" id="2516116at2759"/>
<reference evidence="2" key="1">
    <citation type="submission" date="2009-11" db="EMBL/GenBank/DDBJ databases">
        <authorList>
            <consortium name="The Broad Institute Genome Sequencing Platform"/>
            <person name="Ward D."/>
            <person name="Feldgarden M."/>
            <person name="Earl A."/>
            <person name="Young S.K."/>
            <person name="Zeng Q."/>
            <person name="Koehrsen M."/>
            <person name="Alvarado L."/>
            <person name="Berlin A."/>
            <person name="Bochicchio J."/>
            <person name="Borenstein D."/>
            <person name="Chapman S.B."/>
            <person name="Chen Z."/>
            <person name="Engels R."/>
            <person name="Freedman E."/>
            <person name="Gellesch M."/>
            <person name="Goldberg J."/>
            <person name="Griggs A."/>
            <person name="Gujja S."/>
            <person name="Heilman E."/>
            <person name="Heiman D."/>
            <person name="Hepburn T."/>
            <person name="Howarth C."/>
            <person name="Jen D."/>
            <person name="Larson L."/>
            <person name="Lewis B."/>
            <person name="Mehta T."/>
            <person name="Park D."/>
            <person name="Pearson M."/>
            <person name="Roberts A."/>
            <person name="Saif S."/>
            <person name="Shea T."/>
            <person name="Shenoy N."/>
            <person name="Sisk P."/>
            <person name="Stolte C."/>
            <person name="Sykes S."/>
            <person name="Thomson T."/>
            <person name="Walk T."/>
            <person name="White J."/>
            <person name="Yandava C."/>
            <person name="Izard J."/>
            <person name="Baranova O.V."/>
            <person name="Blanton J.M."/>
            <person name="Tanner A.C."/>
            <person name="Dewhirst F.E."/>
            <person name="Haas B."/>
            <person name="Nusbaum C."/>
            <person name="Birren B."/>
        </authorList>
    </citation>
    <scope>NUCLEOTIDE SEQUENCE [LARGE SCALE GENOMIC DNA]</scope>
    <source>
        <strain evidence="2">1-1 BBBD Race 1</strain>
    </source>
</reference>